<reference evidence="2" key="2">
    <citation type="submission" date="2023-02" db="EMBL/GenBank/DDBJ databases">
        <authorList>
            <consortium name="DOE Joint Genome Institute"/>
            <person name="Mondo S.J."/>
            <person name="Chang Y."/>
            <person name="Wang Y."/>
            <person name="Ahrendt S."/>
            <person name="Andreopoulos W."/>
            <person name="Barry K."/>
            <person name="Beard J."/>
            <person name="Benny G.L."/>
            <person name="Blankenship S."/>
            <person name="Bonito G."/>
            <person name="Cuomo C."/>
            <person name="Desiro A."/>
            <person name="Gervers K.A."/>
            <person name="Hundley H."/>
            <person name="Kuo A."/>
            <person name="LaButti K."/>
            <person name="Lang B.F."/>
            <person name="Lipzen A."/>
            <person name="O'Donnell K."/>
            <person name="Pangilinan J."/>
            <person name="Reynolds N."/>
            <person name="Sandor L."/>
            <person name="Smith M.W."/>
            <person name="Tsang A."/>
            <person name="Grigoriev I.V."/>
            <person name="Stajich J.E."/>
            <person name="Spatafora J.W."/>
        </authorList>
    </citation>
    <scope>NUCLEOTIDE SEQUENCE</scope>
    <source>
        <strain evidence="2">RSA 2281</strain>
    </source>
</reference>
<keyword evidence="1" id="KW-0732">Signal</keyword>
<proteinExistence type="predicted"/>
<sequence length="73" mass="8476">MKKHFFCHTLVLIVVVLSLYSWKYQQQTVALVAEPIITRNLINKLPKNLMAIEHIDSMKASAKKKKKKNKGIR</sequence>
<name>A0AAD5JYE0_9FUNG</name>
<accession>A0AAD5JYE0</accession>
<dbReference type="AlphaFoldDB" id="A0AAD5JYE0"/>
<feature type="signal peptide" evidence="1">
    <location>
        <begin position="1"/>
        <end position="18"/>
    </location>
</feature>
<comment type="caution">
    <text evidence="2">The sequence shown here is derived from an EMBL/GenBank/DDBJ whole genome shotgun (WGS) entry which is preliminary data.</text>
</comment>
<gene>
    <name evidence="2" type="ORF">BDA99DRAFT_264706</name>
</gene>
<keyword evidence="3" id="KW-1185">Reference proteome</keyword>
<protein>
    <submittedName>
        <fullName evidence="2">Uncharacterized protein</fullName>
    </submittedName>
</protein>
<feature type="chain" id="PRO_5042099449" evidence="1">
    <location>
        <begin position="19"/>
        <end position="73"/>
    </location>
</feature>
<evidence type="ECO:0000313" key="3">
    <source>
        <dbReference type="Proteomes" id="UP001209540"/>
    </source>
</evidence>
<reference evidence="2" key="1">
    <citation type="journal article" date="2022" name="IScience">
        <title>Evolution of zygomycete secretomes and the origins of terrestrial fungal ecologies.</title>
        <authorList>
            <person name="Chang Y."/>
            <person name="Wang Y."/>
            <person name="Mondo S."/>
            <person name="Ahrendt S."/>
            <person name="Andreopoulos W."/>
            <person name="Barry K."/>
            <person name="Beard J."/>
            <person name="Benny G.L."/>
            <person name="Blankenship S."/>
            <person name="Bonito G."/>
            <person name="Cuomo C."/>
            <person name="Desiro A."/>
            <person name="Gervers K.A."/>
            <person name="Hundley H."/>
            <person name="Kuo A."/>
            <person name="LaButti K."/>
            <person name="Lang B.F."/>
            <person name="Lipzen A."/>
            <person name="O'Donnell K."/>
            <person name="Pangilinan J."/>
            <person name="Reynolds N."/>
            <person name="Sandor L."/>
            <person name="Smith M.E."/>
            <person name="Tsang A."/>
            <person name="Grigoriev I.V."/>
            <person name="Stajich J.E."/>
            <person name="Spatafora J.W."/>
        </authorList>
    </citation>
    <scope>NUCLEOTIDE SEQUENCE</scope>
    <source>
        <strain evidence="2">RSA 2281</strain>
    </source>
</reference>
<dbReference type="Proteomes" id="UP001209540">
    <property type="component" value="Unassembled WGS sequence"/>
</dbReference>
<evidence type="ECO:0000313" key="2">
    <source>
        <dbReference type="EMBL" id="KAI9246480.1"/>
    </source>
</evidence>
<evidence type="ECO:0000256" key="1">
    <source>
        <dbReference type="SAM" id="SignalP"/>
    </source>
</evidence>
<dbReference type="EMBL" id="JAIXMP010000046">
    <property type="protein sequence ID" value="KAI9246480.1"/>
    <property type="molecule type" value="Genomic_DNA"/>
</dbReference>
<organism evidence="2 3">
    <name type="scientific">Phascolomyces articulosus</name>
    <dbReference type="NCBI Taxonomy" id="60185"/>
    <lineage>
        <taxon>Eukaryota</taxon>
        <taxon>Fungi</taxon>
        <taxon>Fungi incertae sedis</taxon>
        <taxon>Mucoromycota</taxon>
        <taxon>Mucoromycotina</taxon>
        <taxon>Mucoromycetes</taxon>
        <taxon>Mucorales</taxon>
        <taxon>Lichtheimiaceae</taxon>
        <taxon>Phascolomyces</taxon>
    </lineage>
</organism>